<dbReference type="OrthoDB" id="4565830at2"/>
<accession>W5TP97</accession>
<feature type="region of interest" description="Disordered" evidence="1">
    <location>
        <begin position="47"/>
        <end position="69"/>
    </location>
</feature>
<dbReference type="RefSeq" id="WP_025352123.1">
    <property type="nucleotide sequence ID" value="NZ_CP006850.1"/>
</dbReference>
<dbReference type="PATRIC" id="fig|1415166.3.peg.6176"/>
<sequence>MSPDRYGEPDPETRCRDPKCHRGWLGHDTEGRPIPCLTCKPHLNRTAATNDCADRPPSPRAQRAIDRDT</sequence>
<dbReference type="Proteomes" id="UP000019150">
    <property type="component" value="Chromosome"/>
</dbReference>
<dbReference type="HOGENOM" id="CLU_2771743_0_0_11"/>
<dbReference type="EMBL" id="CP006850">
    <property type="protein sequence ID" value="AHH20773.1"/>
    <property type="molecule type" value="Genomic_DNA"/>
</dbReference>
<reference evidence="2 3" key="1">
    <citation type="journal article" date="2014" name="Appl. Environ. Microbiol.">
        <title>Insights into the Microbial Degradation of Rubber and Gutta-Percha by Analysis of the Complete Genome of Nocardia nova SH22a.</title>
        <authorList>
            <person name="Luo Q."/>
            <person name="Hiessl S."/>
            <person name="Poehlein A."/>
            <person name="Daniel R."/>
            <person name="Steinbuchel A."/>
        </authorList>
    </citation>
    <scope>NUCLEOTIDE SEQUENCE [LARGE SCALE GENOMIC DNA]</scope>
    <source>
        <strain evidence="2">SH22a</strain>
    </source>
</reference>
<name>W5TP97_9NOCA</name>
<protein>
    <submittedName>
        <fullName evidence="2">Uncharacterized protein</fullName>
    </submittedName>
</protein>
<evidence type="ECO:0000313" key="2">
    <source>
        <dbReference type="EMBL" id="AHH20773.1"/>
    </source>
</evidence>
<evidence type="ECO:0000256" key="1">
    <source>
        <dbReference type="SAM" id="MobiDB-lite"/>
    </source>
</evidence>
<keyword evidence="3" id="KW-1185">Reference proteome</keyword>
<evidence type="ECO:0000313" key="3">
    <source>
        <dbReference type="Proteomes" id="UP000019150"/>
    </source>
</evidence>
<dbReference type="KEGG" id="nno:NONO_c59970"/>
<gene>
    <name evidence="2" type="ORF">NONO_c59970</name>
</gene>
<organism evidence="2 3">
    <name type="scientific">Nocardia nova SH22a</name>
    <dbReference type="NCBI Taxonomy" id="1415166"/>
    <lineage>
        <taxon>Bacteria</taxon>
        <taxon>Bacillati</taxon>
        <taxon>Actinomycetota</taxon>
        <taxon>Actinomycetes</taxon>
        <taxon>Mycobacteriales</taxon>
        <taxon>Nocardiaceae</taxon>
        <taxon>Nocardia</taxon>
    </lineage>
</organism>
<dbReference type="AlphaFoldDB" id="W5TP97"/>
<proteinExistence type="predicted"/>